<accession>A0A1G4I386</accession>
<dbReference type="VEuPathDB" id="TriTrypDB:TEOVI_000715500"/>
<dbReference type="RefSeq" id="XP_067077729.1">
    <property type="nucleotide sequence ID" value="XM_067221628.1"/>
</dbReference>
<protein>
    <submittedName>
        <fullName evidence="1">Uncharacterized protein</fullName>
    </submittedName>
</protein>
<dbReference type="Proteomes" id="UP000195570">
    <property type="component" value="Unassembled WGS sequence"/>
</dbReference>
<dbReference type="EMBL" id="CZPT02000526">
    <property type="protein sequence ID" value="SCU66268.1"/>
    <property type="molecule type" value="Genomic_DNA"/>
</dbReference>
<dbReference type="InterPro" id="IPR013320">
    <property type="entry name" value="ConA-like_dom_sf"/>
</dbReference>
<name>A0A1G4I386_TRYEQ</name>
<reference evidence="1" key="1">
    <citation type="submission" date="2016-09" db="EMBL/GenBank/DDBJ databases">
        <authorList>
            <person name="Hebert L."/>
            <person name="Moumen B."/>
        </authorList>
    </citation>
    <scope>NUCLEOTIDE SEQUENCE [LARGE SCALE GENOMIC DNA]</scope>
    <source>
        <strain evidence="1">OVI</strain>
    </source>
</reference>
<evidence type="ECO:0000313" key="2">
    <source>
        <dbReference type="Proteomes" id="UP000195570"/>
    </source>
</evidence>
<dbReference type="GeneID" id="92381089"/>
<keyword evidence="2" id="KW-1185">Reference proteome</keyword>
<proteinExistence type="predicted"/>
<gene>
    <name evidence="1" type="ORF">TEOVI_000715500</name>
</gene>
<evidence type="ECO:0000313" key="1">
    <source>
        <dbReference type="EMBL" id="SCU66268.1"/>
    </source>
</evidence>
<comment type="caution">
    <text evidence="1">The sequence shown here is derived from an EMBL/GenBank/DDBJ whole genome shotgun (WGS) entry which is preliminary data.</text>
</comment>
<dbReference type="SUPFAM" id="SSF49899">
    <property type="entry name" value="Concanavalin A-like lectins/glucanases"/>
    <property type="match status" value="2"/>
</dbReference>
<sequence>MVLILAIVEDDEATKVENKGKRYQLTTFAGPTAVYYDTRQPPPEPEAVKEARQDTSTDASAGSFFLMPFDGIMDASVEEGASSSSEEWNTLEVLMSDVSSRVASRENVTIINRGVNAEKFLEKVLRVIQKAVERSAENAMHIVADGIAKEKQMQRLLQLENEVNKPHSRDVVRKLADGDKNTKATIRLSAKLTRSLKALVKEHKFLLGPRGKATERFTILTATHRGELIPPCTKGSCLGCRSPYQAAHSRFDSATTSLRRLREGGRSSQQSARLKRKSTLIALENLESDVNQEPIRPLKGNGWGDEMQYFVFDGASSFIALPGIPKFEDVIKSFKVDFWFKKNPEWTAPKATLIHIDDGRLDVGQLFEISWVQREDVSEGICIYIRDGTNRVLDCLLPVALNQSPGGTTSFHHFVLHVQSLEESKLNCIFDGTVVQLTIVQQENPIFFNAWPHRLYVGGHLDETNAVKNVFSGSICEVRFGVQDVDGYRPLVRWPLMASDEKQQEMTRTIPPEQLGMLKGVEPGCGPPPSCAPHLDGNLVVNLGTLGILGDLLHNWTVEIRFKTDVDNRVMSLLGVTDKQCRMQGFGIVFNAEPAFGRERYRFHEYNITLYLVDSLGACCSALLRGNEHTNFMDGQWHTLVWKCIDSEANAYSVKVDGTPQELFYLVREGPGKFIPFDDWICLGGHNVRSYRVQCPFYGEISRCFISARGVPLATLVMNEGPGSYVLQDSSGRCNHGLLISEKTCAIRRHDVFWYPYLEETHEEGQDTTAQDEVFIHMNNAVSLAAVVFTCEFSQSGVVREVPYDVLAGASVELRVVEQHICDARPEWKTWRALPESCFRHVETLVQFEEIVNEALSLEKPVGHFMFVIRIGDCHVTLLNLHGPVLPPDATFNQSMLRWQYAYAVAGTKGRREIMLNHMINSVDSVLLSDTLKPFTTWKLGPITVSGKSIVTEDLVRSLQNSGKPWLLSAVLHNHLLNAEFGSSLHIIHHLSGRATADEAASIALFNRRLYIATYERAAVLIQRNWRAQMGRMEALRLANEKQVQERRVEEIAVLRANPLLKARERLSALLISLHDIEAESIPSINDNLEELSSMLRRQGYEVTHLLNPERVAITKSIAELDQNATSFVYVSGYGGRMEIRQPILVSLHSLHISISEGSQRAHIDLERGLGYRQMIQNFRETMPQPKARKSKKKQVVIMSKKATQEAEMAARQRDEMFRWAVAETEDEEANLRMACEAEYDTEVLMIIREIKLAIESTEEYERLYRQNEAGMNFILPCENLFVNPYANTLCEVGELMQLIFQRHMTPVGLQRVVAFDLEPITPMTCGFACLASSTGNTLRFPYKPQQRRVFTDILKKAFDGRLPRVSAHTKAAILRGGIETTAEQRDWRSLATYVVSQMQSVVDEQTYAAARKELDRELPFTAELIPIHTCPLDSDARDKLRRERDSKEVHVVMRFAVGSAVVQPDMFSVFKNILVQAGPLKEILFKRTIYFVLTQNNKGIDGIVMEAVESEVEKCRPQECNVGIRLTACAAGVRVNFEDDDPAQKQNITHWVNAIVMRCLSWRLPVNPLFGYRTLDVDHVAYLYEVKCTCSVRKFRRLQKQQHKEPIPIPYVRFMECEIATAP</sequence>
<organism evidence="1 2">
    <name type="scientific">Trypanosoma equiperdum</name>
    <dbReference type="NCBI Taxonomy" id="5694"/>
    <lineage>
        <taxon>Eukaryota</taxon>
        <taxon>Discoba</taxon>
        <taxon>Euglenozoa</taxon>
        <taxon>Kinetoplastea</taxon>
        <taxon>Metakinetoplastina</taxon>
        <taxon>Trypanosomatida</taxon>
        <taxon>Trypanosomatidae</taxon>
        <taxon>Trypanosoma</taxon>
    </lineage>
</organism>